<evidence type="ECO:0000313" key="4">
    <source>
        <dbReference type="EMBL" id="MBB5175398.1"/>
    </source>
</evidence>
<evidence type="ECO:0000256" key="2">
    <source>
        <dbReference type="ARBA" id="ARBA00022737"/>
    </source>
</evidence>
<proteinExistence type="predicted"/>
<evidence type="ECO:0000259" key="3">
    <source>
        <dbReference type="PROSITE" id="PS50206"/>
    </source>
</evidence>
<dbReference type="PROSITE" id="PS50206">
    <property type="entry name" value="RHODANESE_3"/>
    <property type="match status" value="2"/>
</dbReference>
<protein>
    <submittedName>
        <fullName evidence="4">Thiosulfate/3-mercaptopyruvate sulfurtransferase</fullName>
        <ecNumber evidence="4">2.8.1.1</ecNumber>
        <ecNumber evidence="4">2.8.1.2</ecNumber>
    </submittedName>
</protein>
<organism evidence="4 5">
    <name type="scientific">Nosocomiicoccus ampullae</name>
    <dbReference type="NCBI Taxonomy" id="489910"/>
    <lineage>
        <taxon>Bacteria</taxon>
        <taxon>Bacillati</taxon>
        <taxon>Bacillota</taxon>
        <taxon>Bacilli</taxon>
        <taxon>Bacillales</taxon>
        <taxon>Staphylococcaceae</taxon>
        <taxon>Nosocomiicoccus</taxon>
    </lineage>
</organism>
<dbReference type="AlphaFoldDB" id="A0A9Q2CY94"/>
<accession>A0A9Q2CY94</accession>
<feature type="domain" description="Rhodanese" evidence="3">
    <location>
        <begin position="13"/>
        <end position="130"/>
    </location>
</feature>
<gene>
    <name evidence="4" type="ORF">HNQ45_000256</name>
</gene>
<dbReference type="EMBL" id="JACHHF010000001">
    <property type="protein sequence ID" value="MBB5175398.1"/>
    <property type="molecule type" value="Genomic_DNA"/>
</dbReference>
<dbReference type="Gene3D" id="3.40.250.10">
    <property type="entry name" value="Rhodanese-like domain"/>
    <property type="match status" value="2"/>
</dbReference>
<dbReference type="Proteomes" id="UP000579136">
    <property type="component" value="Unassembled WGS sequence"/>
</dbReference>
<dbReference type="PANTHER" id="PTHR11364:SF27">
    <property type="entry name" value="SULFURTRANSFERASE"/>
    <property type="match status" value="1"/>
</dbReference>
<dbReference type="EC" id="2.8.1.1" evidence="4"/>
<comment type="caution">
    <text evidence="4">The sequence shown here is derived from an EMBL/GenBank/DDBJ whole genome shotgun (WGS) entry which is preliminary data.</text>
</comment>
<dbReference type="SMART" id="SM00450">
    <property type="entry name" value="RHOD"/>
    <property type="match status" value="2"/>
</dbReference>
<keyword evidence="1 4" id="KW-0808">Transferase</keyword>
<dbReference type="InterPro" id="IPR036873">
    <property type="entry name" value="Rhodanese-like_dom_sf"/>
</dbReference>
<evidence type="ECO:0000313" key="5">
    <source>
        <dbReference type="Proteomes" id="UP000579136"/>
    </source>
</evidence>
<name>A0A9Q2CY94_9STAP</name>
<dbReference type="EC" id="2.8.1.2" evidence="4"/>
<evidence type="ECO:0000256" key="1">
    <source>
        <dbReference type="ARBA" id="ARBA00022679"/>
    </source>
</evidence>
<dbReference type="GO" id="GO:0004792">
    <property type="term" value="F:thiosulfate-cyanide sulfurtransferase activity"/>
    <property type="evidence" value="ECO:0007669"/>
    <property type="project" value="UniProtKB-EC"/>
</dbReference>
<dbReference type="GO" id="GO:0016784">
    <property type="term" value="F:3-mercaptopyruvate sulfurtransferase activity"/>
    <property type="evidence" value="ECO:0007669"/>
    <property type="project" value="UniProtKB-EC"/>
</dbReference>
<feature type="domain" description="Rhodanese" evidence="3">
    <location>
        <begin position="162"/>
        <end position="269"/>
    </location>
</feature>
<dbReference type="InterPro" id="IPR001763">
    <property type="entry name" value="Rhodanese-like_dom"/>
</dbReference>
<keyword evidence="2" id="KW-0677">Repeat</keyword>
<dbReference type="PANTHER" id="PTHR11364">
    <property type="entry name" value="THIOSULFATE SULFERTANSFERASE"/>
    <property type="match status" value="1"/>
</dbReference>
<reference evidence="4 5" key="1">
    <citation type="submission" date="2020-08" db="EMBL/GenBank/DDBJ databases">
        <title>Genomic Encyclopedia of Type Strains, Phase IV (KMG-IV): sequencing the most valuable type-strain genomes for metagenomic binning, comparative biology and taxonomic classification.</title>
        <authorList>
            <person name="Goeker M."/>
        </authorList>
    </citation>
    <scope>NUCLEOTIDE SEQUENCE [LARGE SCALE GENOMIC DNA]</scope>
    <source>
        <strain evidence="4 5">DSM 19163</strain>
    </source>
</reference>
<keyword evidence="5" id="KW-1185">Reference proteome</keyword>
<dbReference type="InterPro" id="IPR045078">
    <property type="entry name" value="TST/MPST-like"/>
</dbReference>
<dbReference type="Pfam" id="PF00581">
    <property type="entry name" value="Rhodanese"/>
    <property type="match status" value="1"/>
</dbReference>
<dbReference type="RefSeq" id="WP_183672819.1">
    <property type="nucleotide sequence ID" value="NZ_CBCRYX010000003.1"/>
</dbReference>
<sequence length="282" mass="32042">MSIIDERELLELDPSTLLLVDTRNVMGNEQKTNELLRNDSIKHTVHISEHPFFVEEGGHNNGRSPIPTKGIVKGLYDSLKSTGKDIVLFADDKSFFHTRLYVVFKLYGYDVKIYIGSLDTLKKVAEKVDDVSVELPREFESIDELPDSNFYTTLEEVEKNLNDNNHLLIDVRARSRYLGEGDSMDSKSGHIPTAINIENRELFKDGNISLDVLQDELVDIKKFDKVTVSCGSGMSATPMFMFLDYHDVPVKLYGGSFSEWVREGKKIVSNETTLKERVLDIE</sequence>
<dbReference type="SUPFAM" id="SSF52821">
    <property type="entry name" value="Rhodanese/Cell cycle control phosphatase"/>
    <property type="match status" value="2"/>
</dbReference>